<dbReference type="InterPro" id="IPR035965">
    <property type="entry name" value="PAS-like_dom_sf"/>
</dbReference>
<organism evidence="1 2">
    <name type="scientific">Algoriphagus boritolerans DSM 17298 = JCM 18970</name>
    <dbReference type="NCBI Taxonomy" id="1120964"/>
    <lineage>
        <taxon>Bacteria</taxon>
        <taxon>Pseudomonadati</taxon>
        <taxon>Bacteroidota</taxon>
        <taxon>Cytophagia</taxon>
        <taxon>Cytophagales</taxon>
        <taxon>Cyclobacteriaceae</taxon>
        <taxon>Algoriphagus</taxon>
    </lineage>
</organism>
<gene>
    <name evidence="1" type="ORF">SAMN03080598_02233</name>
</gene>
<dbReference type="STRING" id="1120964.GCA_001313265_03770"/>
<dbReference type="Gene3D" id="3.30.450.20">
    <property type="entry name" value="PAS domain"/>
    <property type="match status" value="1"/>
</dbReference>
<accession>A0A1H5WU95</accession>
<reference evidence="2" key="1">
    <citation type="submission" date="2016-10" db="EMBL/GenBank/DDBJ databases">
        <authorList>
            <person name="Varghese N."/>
            <person name="Submissions S."/>
        </authorList>
    </citation>
    <scope>NUCLEOTIDE SEQUENCE [LARGE SCALE GENOMIC DNA]</scope>
    <source>
        <strain evidence="2">DSM 17298</strain>
    </source>
</reference>
<evidence type="ECO:0000313" key="2">
    <source>
        <dbReference type="Proteomes" id="UP000236736"/>
    </source>
</evidence>
<proteinExistence type="predicted"/>
<dbReference type="AlphaFoldDB" id="A0A1H5WU95"/>
<protein>
    <submittedName>
        <fullName evidence="1">Uncharacterized protein</fullName>
    </submittedName>
</protein>
<dbReference type="EMBL" id="FNVR01000011">
    <property type="protein sequence ID" value="SEG03014.1"/>
    <property type="molecule type" value="Genomic_DNA"/>
</dbReference>
<name>A0A1H5WU95_9BACT</name>
<sequence>MDSRHFFLLVADVEGKVLKFNKGFERLNPNPSNLQFSEMLSPNSVEEFNYSLELMLGSPKIRRHLMLDHPALRAEGFSQVWWEFSVVTTPEMDISGIIGIGVGMQFLEQDMPWNNLVDVLGFGEIVLDSDFKFLSWDEKIKSWFDPEKENWSERNLSDVFSFQDFKNIEELSPQLLPGDKPRCFIMNSSYDEWPTLAAILTVSKKGYHLFLMPKSVPYNTIPAKPLISPQTLSLFSGVVFVLNKLGKLVQQNEQAKNLGKIWKGKAYSEGFLFNFPDQPRRFSKLLAAIDDAQKGQSTDLELKMLMPNQEFAFWNAAIKPIADTHNQLEGVLIQIMDSTSERNKLMQIQRENDRLRELALSPSHILRGPLSSMMGILELMDGSEMGKENLKLFRYLKPLAKELDSAIRQHSKKISTFI</sequence>
<dbReference type="Proteomes" id="UP000236736">
    <property type="component" value="Unassembled WGS sequence"/>
</dbReference>
<keyword evidence="2" id="KW-1185">Reference proteome</keyword>
<evidence type="ECO:0000313" key="1">
    <source>
        <dbReference type="EMBL" id="SEG03014.1"/>
    </source>
</evidence>
<dbReference type="SUPFAM" id="SSF55785">
    <property type="entry name" value="PYP-like sensor domain (PAS domain)"/>
    <property type="match status" value="1"/>
</dbReference>